<dbReference type="GeneID" id="81464757"/>
<organism evidence="1 2">
    <name type="scientific">Penicillium concentricum</name>
    <dbReference type="NCBI Taxonomy" id="293559"/>
    <lineage>
        <taxon>Eukaryota</taxon>
        <taxon>Fungi</taxon>
        <taxon>Dikarya</taxon>
        <taxon>Ascomycota</taxon>
        <taxon>Pezizomycotina</taxon>
        <taxon>Eurotiomycetes</taxon>
        <taxon>Eurotiomycetidae</taxon>
        <taxon>Eurotiales</taxon>
        <taxon>Aspergillaceae</taxon>
        <taxon>Penicillium</taxon>
    </lineage>
</organism>
<sequence>MYTRNRDEDRVKKQKYLELGQSPIIGLVLIVSRWNGKKAYPGQIEDVIVHSNCLHDVDSRVEPERNRNKREQSHRLITHITEMPRTPSPANIFQIQEAG</sequence>
<proteinExistence type="predicted"/>
<protein>
    <submittedName>
        <fullName evidence="1">Uncharacterized protein</fullName>
    </submittedName>
</protein>
<accession>A0A9W9SGP2</accession>
<keyword evidence="2" id="KW-1185">Reference proteome</keyword>
<evidence type="ECO:0000313" key="1">
    <source>
        <dbReference type="EMBL" id="KAJ5375838.1"/>
    </source>
</evidence>
<comment type="caution">
    <text evidence="1">The sequence shown here is derived from an EMBL/GenBank/DDBJ whole genome shotgun (WGS) entry which is preliminary data.</text>
</comment>
<evidence type="ECO:0000313" key="2">
    <source>
        <dbReference type="Proteomes" id="UP001147752"/>
    </source>
</evidence>
<dbReference type="AlphaFoldDB" id="A0A9W9SGP2"/>
<reference evidence="1" key="1">
    <citation type="submission" date="2022-12" db="EMBL/GenBank/DDBJ databases">
        <authorList>
            <person name="Petersen C."/>
        </authorList>
    </citation>
    <scope>NUCLEOTIDE SEQUENCE</scope>
    <source>
        <strain evidence="1">IBT 3081</strain>
    </source>
</reference>
<gene>
    <name evidence="1" type="ORF">N7517_007844</name>
</gene>
<dbReference type="RefSeq" id="XP_056581824.1">
    <property type="nucleotide sequence ID" value="XM_056725574.1"/>
</dbReference>
<dbReference type="EMBL" id="JAPZBT010000002">
    <property type="protein sequence ID" value="KAJ5375838.1"/>
    <property type="molecule type" value="Genomic_DNA"/>
</dbReference>
<name>A0A9W9SGP2_9EURO</name>
<reference evidence="1" key="2">
    <citation type="journal article" date="2023" name="IMA Fungus">
        <title>Comparative genomic study of the Penicillium genus elucidates a diverse pangenome and 15 lateral gene transfer events.</title>
        <authorList>
            <person name="Petersen C."/>
            <person name="Sorensen T."/>
            <person name="Nielsen M.R."/>
            <person name="Sondergaard T.E."/>
            <person name="Sorensen J.L."/>
            <person name="Fitzpatrick D.A."/>
            <person name="Frisvad J.C."/>
            <person name="Nielsen K.L."/>
        </authorList>
    </citation>
    <scope>NUCLEOTIDE SEQUENCE</scope>
    <source>
        <strain evidence="1">IBT 3081</strain>
    </source>
</reference>
<dbReference type="Proteomes" id="UP001147752">
    <property type="component" value="Unassembled WGS sequence"/>
</dbReference>